<keyword evidence="2" id="KW-0274">FAD</keyword>
<proteinExistence type="predicted"/>
<dbReference type="PANTHER" id="PTHR11748">
    <property type="entry name" value="D-LACTATE DEHYDROGENASE"/>
    <property type="match status" value="1"/>
</dbReference>
<dbReference type="GO" id="GO:0071949">
    <property type="term" value="F:FAD binding"/>
    <property type="evidence" value="ECO:0007669"/>
    <property type="project" value="InterPro"/>
</dbReference>
<dbReference type="Gene3D" id="3.30.465.10">
    <property type="match status" value="1"/>
</dbReference>
<evidence type="ECO:0000256" key="2">
    <source>
        <dbReference type="ARBA" id="ARBA00022827"/>
    </source>
</evidence>
<keyword evidence="1" id="KW-0285">Flavoprotein</keyword>
<sequence length="359" mass="38057">MQLSDLRERVRAAAASQTPLQVRGQGSKAFYGQQAGGELLDMRGFTGISSYEPSELVVSVKAGTPIAELEALLATQNQHLGFEPPRFGGGGTVGGMVAAGLSGPARVSMGSLRDHLLGVAMLNGRAEALNFGGTVMKNVAGYDVSRVLAGSMGVLGLILEVSLKVLPRPVAMATLRFDLRQDLALQQLNRWGGLPLPIHASAWWDGALVLRLAGAEAAVRAAHAQLGGEVIPEAMAAAFWQGLRDHSDEFFQGAERAVQGGAKLWRLSLPSTAPELKLPGEQLIEWGGAQRWVTTPLPAAQLREAVAAAGGHATLFRSLDKSAGVFTPLSAPLLRIHRELKKSFDPQGIFNPGRLYPDL</sequence>
<dbReference type="NCBIfam" id="NF008439">
    <property type="entry name" value="PRK11282.1"/>
    <property type="match status" value="1"/>
</dbReference>
<evidence type="ECO:0000256" key="1">
    <source>
        <dbReference type="ARBA" id="ARBA00022630"/>
    </source>
</evidence>
<dbReference type="InterPro" id="IPR016171">
    <property type="entry name" value="Vanillyl_alc_oxidase_C-sub2"/>
</dbReference>
<organism evidence="4 5">
    <name type="scientific">Paucibacter sediminis</name>
    <dbReference type="NCBI Taxonomy" id="3019553"/>
    <lineage>
        <taxon>Bacteria</taxon>
        <taxon>Pseudomonadati</taxon>
        <taxon>Pseudomonadota</taxon>
        <taxon>Betaproteobacteria</taxon>
        <taxon>Burkholderiales</taxon>
        <taxon>Sphaerotilaceae</taxon>
        <taxon>Roseateles</taxon>
    </lineage>
</organism>
<dbReference type="EMBL" id="CP116346">
    <property type="protein sequence ID" value="WIT13751.1"/>
    <property type="molecule type" value="Genomic_DNA"/>
</dbReference>
<gene>
    <name evidence="4" type="primary">glcE</name>
    <name evidence="4" type="ORF">PFX98_09055</name>
</gene>
<evidence type="ECO:0000313" key="4">
    <source>
        <dbReference type="EMBL" id="WIT13751.1"/>
    </source>
</evidence>
<dbReference type="EC" id="1.1.99.14" evidence="4"/>
<dbReference type="InterPro" id="IPR036318">
    <property type="entry name" value="FAD-bd_PCMH-like_sf"/>
</dbReference>
<keyword evidence="4" id="KW-0560">Oxidoreductase</keyword>
<dbReference type="SUPFAM" id="SSF55103">
    <property type="entry name" value="FAD-linked oxidases, C-terminal domain"/>
    <property type="match status" value="1"/>
</dbReference>
<dbReference type="PANTHER" id="PTHR11748:SF103">
    <property type="entry name" value="GLYCOLATE OXIDASE SUBUNIT GLCE"/>
    <property type="match status" value="1"/>
</dbReference>
<dbReference type="AlphaFoldDB" id="A0AA95NPH5"/>
<dbReference type="RefSeq" id="WP_285234871.1">
    <property type="nucleotide sequence ID" value="NZ_CP116346.1"/>
</dbReference>
<evidence type="ECO:0000259" key="3">
    <source>
        <dbReference type="PROSITE" id="PS51387"/>
    </source>
</evidence>
<dbReference type="GO" id="GO:0019154">
    <property type="term" value="F:glycolate dehydrogenase activity"/>
    <property type="evidence" value="ECO:0007669"/>
    <property type="project" value="UniProtKB-EC"/>
</dbReference>
<keyword evidence="5" id="KW-1185">Reference proteome</keyword>
<dbReference type="InterPro" id="IPR006094">
    <property type="entry name" value="Oxid_FAD_bind_N"/>
</dbReference>
<name>A0AA95NPH5_9BURK</name>
<dbReference type="Pfam" id="PF01565">
    <property type="entry name" value="FAD_binding_4"/>
    <property type="match status" value="1"/>
</dbReference>
<dbReference type="PROSITE" id="PS51387">
    <property type="entry name" value="FAD_PCMH"/>
    <property type="match status" value="1"/>
</dbReference>
<feature type="domain" description="FAD-binding PCMH-type" evidence="3">
    <location>
        <begin position="1"/>
        <end position="168"/>
    </location>
</feature>
<dbReference type="KEGG" id="pais:PFX98_09055"/>
<accession>A0AA95NPH5</accession>
<dbReference type="Proteomes" id="UP001177769">
    <property type="component" value="Chromosome"/>
</dbReference>
<dbReference type="Gene3D" id="1.10.45.10">
    <property type="entry name" value="Vanillyl-alcohol Oxidase, Chain A, domain 4"/>
    <property type="match status" value="1"/>
</dbReference>
<reference evidence="4" key="1">
    <citation type="submission" date="2023-01" db="EMBL/GenBank/DDBJ databases">
        <title>Whole genome sequence of Paucibacter sp. S2-9 isolated from pond sediment.</title>
        <authorList>
            <person name="Jung J.Y."/>
        </authorList>
    </citation>
    <scope>NUCLEOTIDE SEQUENCE</scope>
    <source>
        <strain evidence="4">S2-9</strain>
    </source>
</reference>
<dbReference type="InterPro" id="IPR016164">
    <property type="entry name" value="FAD-linked_Oxase-like_C"/>
</dbReference>
<dbReference type="SUPFAM" id="SSF56176">
    <property type="entry name" value="FAD-binding/transporter-associated domain-like"/>
    <property type="match status" value="1"/>
</dbReference>
<evidence type="ECO:0000313" key="5">
    <source>
        <dbReference type="Proteomes" id="UP001177769"/>
    </source>
</evidence>
<protein>
    <submittedName>
        <fullName evidence="4">Glycolate oxidase subunit GlcE</fullName>
        <ecNumber evidence="4">1.1.99.14</ecNumber>
    </submittedName>
</protein>
<dbReference type="InterPro" id="IPR016166">
    <property type="entry name" value="FAD-bd_PCMH"/>
</dbReference>
<dbReference type="InterPro" id="IPR016169">
    <property type="entry name" value="FAD-bd_PCMH_sub2"/>
</dbReference>